<dbReference type="SUPFAM" id="SSF51322">
    <property type="entry name" value="Cyanovirin-N"/>
    <property type="match status" value="2"/>
</dbReference>
<dbReference type="InterPro" id="IPR011058">
    <property type="entry name" value="Cyanovirin-N"/>
</dbReference>
<organism evidence="2">
    <name type="scientific">Psilocybe cubensis</name>
    <name type="common">Psychedelic mushroom</name>
    <name type="synonym">Stropharia cubensis</name>
    <dbReference type="NCBI Taxonomy" id="181762"/>
    <lineage>
        <taxon>Eukaryota</taxon>
        <taxon>Fungi</taxon>
        <taxon>Dikarya</taxon>
        <taxon>Basidiomycota</taxon>
        <taxon>Agaricomycotina</taxon>
        <taxon>Agaricomycetes</taxon>
        <taxon>Agaricomycetidae</taxon>
        <taxon>Agaricales</taxon>
        <taxon>Agaricineae</taxon>
        <taxon>Strophariaceae</taxon>
        <taxon>Psilocybe</taxon>
    </lineage>
</organism>
<dbReference type="InterPro" id="IPR036673">
    <property type="entry name" value="Cyanovirin-N_sf"/>
</dbReference>
<gene>
    <name evidence="2" type="ORF">JR316_013208</name>
</gene>
<dbReference type="AlphaFoldDB" id="A0A8H7XI67"/>
<evidence type="ECO:0000259" key="1">
    <source>
        <dbReference type="SMART" id="SM01111"/>
    </source>
</evidence>
<dbReference type="PANTHER" id="PTHR42076:SF1">
    <property type="entry name" value="CYANOVIRIN-N DOMAIN-CONTAINING PROTEIN"/>
    <property type="match status" value="1"/>
</dbReference>
<proteinExistence type="predicted"/>
<dbReference type="Gene3D" id="2.30.60.10">
    <property type="entry name" value="Cyanovirin-N"/>
    <property type="match status" value="2"/>
</dbReference>
<dbReference type="SMART" id="SM01111">
    <property type="entry name" value="CVNH"/>
    <property type="match status" value="2"/>
</dbReference>
<accession>A0A8H7XI67</accession>
<feature type="domain" description="Cyanovirin-N" evidence="1">
    <location>
        <begin position="181"/>
        <end position="274"/>
    </location>
</feature>
<evidence type="ECO:0000313" key="2">
    <source>
        <dbReference type="EMBL" id="KAG5161920.1"/>
    </source>
</evidence>
<dbReference type="Pfam" id="PF08881">
    <property type="entry name" value="CVNH"/>
    <property type="match status" value="2"/>
</dbReference>
<feature type="domain" description="Cyanovirin-N" evidence="1">
    <location>
        <begin position="2"/>
        <end position="98"/>
    </location>
</feature>
<dbReference type="EMBL" id="JAFIQS010000023">
    <property type="protein sequence ID" value="KAG5161920.1"/>
    <property type="molecule type" value="Genomic_DNA"/>
</dbReference>
<dbReference type="OrthoDB" id="3056812at2759"/>
<reference evidence="2" key="1">
    <citation type="submission" date="2021-02" db="EMBL/GenBank/DDBJ databases">
        <title>Psilocybe cubensis genome.</title>
        <authorList>
            <person name="Mckernan K.J."/>
            <person name="Crawford S."/>
            <person name="Trippe A."/>
            <person name="Kane L.T."/>
            <person name="Mclaughlin S."/>
        </authorList>
    </citation>
    <scope>NUCLEOTIDE SEQUENCE [LARGE SCALE GENOMIC DNA]</scope>
    <source>
        <strain evidence="2">MGC-MH-2018</strain>
    </source>
</reference>
<comment type="caution">
    <text evidence="2">The sequence shown here is derived from an EMBL/GenBank/DDBJ whole genome shotgun (WGS) entry which is preliminary data.</text>
</comment>
<protein>
    <recommendedName>
        <fullName evidence="1">Cyanovirin-N domain-containing protein</fullName>
    </recommendedName>
</protein>
<dbReference type="PANTHER" id="PTHR42076">
    <property type="entry name" value="CYANOVIRIN-N HOMOLOG"/>
    <property type="match status" value="1"/>
</dbReference>
<sequence length="484" mass="51764">MNFFETCEKITITKGVLTAGCKKADKKTTVHSSISLNDYIGVTDGKLTWGGRGFSHHAEDISVHNGVLSAKVRFGGKVVESKLDLNLYIHNQDGALAIIPVSELSGKHLAAPTLSRGISMASVSSVASATSANSMFSAASATSTSTSVSTTSVTETKSSSSYNAFSSTKFRSESQLLLIEETCTKLELKGTFLHAECRRIDGSVVHSSIDLNTIIGFFEGHLQWDIEGFSTHCFDYTLDGFFLVVKYKVHGDQHRVARIDLRTRIRNSNGVLIVVELNKKLSVMLSEVPWMKFKVIAEPDLSVFANHPVMRQTLVSIAESTVEHVTVEMHKMLTVAMETAITAITASAMKHVSAQMETLVADVAGHASASASITAAESLHLYGLGQYYSSAIGNAYAYGGGLNGRAHYESHGSLHAGGGLNGSAALYEASGNILVEGREAHGSLRAAGHAESRESFHSEGRIVEISNGNSHAETAKHAKITLSV</sequence>
<name>A0A8H7XI67_PSICU</name>